<feature type="chain" id="PRO_5019144080" evidence="2">
    <location>
        <begin position="17"/>
        <end position="105"/>
    </location>
</feature>
<dbReference type="InParanoid" id="A0A423PK21"/>
<name>A0A423PK21_9GAMM</name>
<evidence type="ECO:0000313" key="3">
    <source>
        <dbReference type="EMBL" id="ROO25956.1"/>
    </source>
</evidence>
<keyword evidence="4" id="KW-1185">Reference proteome</keyword>
<evidence type="ECO:0000256" key="2">
    <source>
        <dbReference type="SAM" id="SignalP"/>
    </source>
</evidence>
<comment type="caution">
    <text evidence="3">The sequence shown here is derived from an EMBL/GenBank/DDBJ whole genome shotgun (WGS) entry which is preliminary data.</text>
</comment>
<accession>A0A423PK21</accession>
<organism evidence="3 4">
    <name type="scientific">Salinisphaera japonica YTM-1</name>
    <dbReference type="NCBI Taxonomy" id="1209778"/>
    <lineage>
        <taxon>Bacteria</taxon>
        <taxon>Pseudomonadati</taxon>
        <taxon>Pseudomonadota</taxon>
        <taxon>Gammaproteobacteria</taxon>
        <taxon>Salinisphaerales</taxon>
        <taxon>Salinisphaeraceae</taxon>
        <taxon>Salinisphaera</taxon>
    </lineage>
</organism>
<proteinExistence type="predicted"/>
<reference evidence="3 4" key="1">
    <citation type="submission" date="2013-10" db="EMBL/GenBank/DDBJ databases">
        <title>Salinisphaera japonica YTM-1 Genome Sequencing.</title>
        <authorList>
            <person name="Lai Q."/>
            <person name="Li C."/>
            <person name="Shao Z."/>
        </authorList>
    </citation>
    <scope>NUCLEOTIDE SEQUENCE [LARGE SCALE GENOMIC DNA]</scope>
    <source>
        <strain evidence="3 4">YTM-1</strain>
    </source>
</reference>
<feature type="compositionally biased region" description="Basic and acidic residues" evidence="1">
    <location>
        <begin position="38"/>
        <end position="56"/>
    </location>
</feature>
<gene>
    <name evidence="3" type="ORF">SAJA_12055</name>
</gene>
<dbReference type="EMBL" id="AYKG01000041">
    <property type="protein sequence ID" value="ROO25956.1"/>
    <property type="molecule type" value="Genomic_DNA"/>
</dbReference>
<evidence type="ECO:0000313" key="4">
    <source>
        <dbReference type="Proteomes" id="UP000285310"/>
    </source>
</evidence>
<keyword evidence="2" id="KW-0732">Signal</keyword>
<protein>
    <submittedName>
        <fullName evidence="3">Uncharacterized protein</fullName>
    </submittedName>
</protein>
<evidence type="ECO:0000256" key="1">
    <source>
        <dbReference type="SAM" id="MobiDB-lite"/>
    </source>
</evidence>
<sequence length="105" mass="10997">MLCVLGLAFACASAHAANDDGMQVQTDSMTGAIMSPSDDPKPKGRLDGPPPKREHVTGVQPAAEPAPHLRQGPLGGTMVETPDYMRPNETVHMPAQNDSQAAGHD</sequence>
<feature type="compositionally biased region" description="Polar residues" evidence="1">
    <location>
        <begin position="96"/>
        <end position="105"/>
    </location>
</feature>
<dbReference type="AlphaFoldDB" id="A0A423PK21"/>
<feature type="region of interest" description="Disordered" evidence="1">
    <location>
        <begin position="15"/>
        <end position="105"/>
    </location>
</feature>
<dbReference type="Proteomes" id="UP000285310">
    <property type="component" value="Unassembled WGS sequence"/>
</dbReference>
<feature type="signal peptide" evidence="2">
    <location>
        <begin position="1"/>
        <end position="16"/>
    </location>
</feature>